<accession>D8S8G6</accession>
<dbReference type="HOGENOM" id="CLU_2162778_0_0_1"/>
<sequence length="111" mass="12776">MAIALELFFRTELKGVTSAHMVTCETNSYSWSPGNDRRLVCRSQTEKNLTRVLKAASHGGGNHCRFNFRYSMFKVPIAIYLPTFMRSSEEFREVELKQRHSDLRGILASED</sequence>
<gene>
    <name evidence="1" type="ORF">SELMODRAFT_419296</name>
</gene>
<dbReference type="EMBL" id="GL377606">
    <property type="protein sequence ID" value="EFJ19527.1"/>
    <property type="molecule type" value="Genomic_DNA"/>
</dbReference>
<keyword evidence="2" id="KW-1185">Reference proteome</keyword>
<dbReference type="KEGG" id="smo:SELMODRAFT_419296"/>
<reference evidence="1 2" key="1">
    <citation type="journal article" date="2011" name="Science">
        <title>The Selaginella genome identifies genetic changes associated with the evolution of vascular plants.</title>
        <authorList>
            <person name="Banks J.A."/>
            <person name="Nishiyama T."/>
            <person name="Hasebe M."/>
            <person name="Bowman J.L."/>
            <person name="Gribskov M."/>
            <person name="dePamphilis C."/>
            <person name="Albert V.A."/>
            <person name="Aono N."/>
            <person name="Aoyama T."/>
            <person name="Ambrose B.A."/>
            <person name="Ashton N.W."/>
            <person name="Axtell M.J."/>
            <person name="Barker E."/>
            <person name="Barker M.S."/>
            <person name="Bennetzen J.L."/>
            <person name="Bonawitz N.D."/>
            <person name="Chapple C."/>
            <person name="Cheng C."/>
            <person name="Correa L.G."/>
            <person name="Dacre M."/>
            <person name="DeBarry J."/>
            <person name="Dreyer I."/>
            <person name="Elias M."/>
            <person name="Engstrom E.M."/>
            <person name="Estelle M."/>
            <person name="Feng L."/>
            <person name="Finet C."/>
            <person name="Floyd S.K."/>
            <person name="Frommer W.B."/>
            <person name="Fujita T."/>
            <person name="Gramzow L."/>
            <person name="Gutensohn M."/>
            <person name="Harholt J."/>
            <person name="Hattori M."/>
            <person name="Heyl A."/>
            <person name="Hirai T."/>
            <person name="Hiwatashi Y."/>
            <person name="Ishikawa M."/>
            <person name="Iwata M."/>
            <person name="Karol K.G."/>
            <person name="Koehler B."/>
            <person name="Kolukisaoglu U."/>
            <person name="Kubo M."/>
            <person name="Kurata T."/>
            <person name="Lalonde S."/>
            <person name="Li K."/>
            <person name="Li Y."/>
            <person name="Litt A."/>
            <person name="Lyons E."/>
            <person name="Manning G."/>
            <person name="Maruyama T."/>
            <person name="Michael T.P."/>
            <person name="Mikami K."/>
            <person name="Miyazaki S."/>
            <person name="Morinaga S."/>
            <person name="Murata T."/>
            <person name="Mueller-Roeber B."/>
            <person name="Nelson D.R."/>
            <person name="Obara M."/>
            <person name="Oguri Y."/>
            <person name="Olmstead R.G."/>
            <person name="Onodera N."/>
            <person name="Petersen B.L."/>
            <person name="Pils B."/>
            <person name="Prigge M."/>
            <person name="Rensing S.A."/>
            <person name="Riano-Pachon D.M."/>
            <person name="Roberts A.W."/>
            <person name="Sato Y."/>
            <person name="Scheller H.V."/>
            <person name="Schulz B."/>
            <person name="Schulz C."/>
            <person name="Shakirov E.V."/>
            <person name="Shibagaki N."/>
            <person name="Shinohara N."/>
            <person name="Shippen D.E."/>
            <person name="Soerensen I."/>
            <person name="Sotooka R."/>
            <person name="Sugimoto N."/>
            <person name="Sugita M."/>
            <person name="Sumikawa N."/>
            <person name="Tanurdzic M."/>
            <person name="Theissen G."/>
            <person name="Ulvskov P."/>
            <person name="Wakazuki S."/>
            <person name="Weng J.K."/>
            <person name="Willats W.W."/>
            <person name="Wipf D."/>
            <person name="Wolf P.G."/>
            <person name="Yang L."/>
            <person name="Zimmer A.D."/>
            <person name="Zhu Q."/>
            <person name="Mitros T."/>
            <person name="Hellsten U."/>
            <person name="Loque D."/>
            <person name="Otillar R."/>
            <person name="Salamov A."/>
            <person name="Schmutz J."/>
            <person name="Shapiro H."/>
            <person name="Lindquist E."/>
            <person name="Lucas S."/>
            <person name="Rokhsar D."/>
            <person name="Grigoriev I.V."/>
        </authorList>
    </citation>
    <scope>NUCLEOTIDE SEQUENCE [LARGE SCALE GENOMIC DNA]</scope>
</reference>
<evidence type="ECO:0000313" key="1">
    <source>
        <dbReference type="EMBL" id="EFJ19527.1"/>
    </source>
</evidence>
<name>D8S8G6_SELML</name>
<evidence type="ECO:0000313" key="2">
    <source>
        <dbReference type="Proteomes" id="UP000001514"/>
    </source>
</evidence>
<dbReference type="InParanoid" id="D8S8G6"/>
<dbReference type="Gramene" id="EFJ19527">
    <property type="protein sequence ID" value="EFJ19527"/>
    <property type="gene ID" value="SELMODRAFT_419296"/>
</dbReference>
<organism evidence="2">
    <name type="scientific">Selaginella moellendorffii</name>
    <name type="common">Spikemoss</name>
    <dbReference type="NCBI Taxonomy" id="88036"/>
    <lineage>
        <taxon>Eukaryota</taxon>
        <taxon>Viridiplantae</taxon>
        <taxon>Streptophyta</taxon>
        <taxon>Embryophyta</taxon>
        <taxon>Tracheophyta</taxon>
        <taxon>Lycopodiopsida</taxon>
        <taxon>Selaginellales</taxon>
        <taxon>Selaginellaceae</taxon>
        <taxon>Selaginella</taxon>
    </lineage>
</organism>
<dbReference type="AlphaFoldDB" id="D8S8G6"/>
<dbReference type="Proteomes" id="UP000001514">
    <property type="component" value="Unassembled WGS sequence"/>
</dbReference>
<protein>
    <submittedName>
        <fullName evidence="1">Uncharacterized protein</fullName>
    </submittedName>
</protein>
<proteinExistence type="predicted"/>